<dbReference type="OrthoDB" id="9810708at2"/>
<dbReference type="InterPro" id="IPR012318">
    <property type="entry name" value="HTH_CRP"/>
</dbReference>
<dbReference type="InterPro" id="IPR036390">
    <property type="entry name" value="WH_DNA-bd_sf"/>
</dbReference>
<evidence type="ECO:0000259" key="5">
    <source>
        <dbReference type="PROSITE" id="PS50042"/>
    </source>
</evidence>
<dbReference type="RefSeq" id="WP_094265491.1">
    <property type="nucleotide sequence ID" value="NZ_NOWF01000010.1"/>
</dbReference>
<dbReference type="Pfam" id="PF00027">
    <property type="entry name" value="cNMP_binding"/>
    <property type="match status" value="1"/>
</dbReference>
<keyword evidence="8" id="KW-1185">Reference proteome</keyword>
<dbReference type="PROSITE" id="PS50042">
    <property type="entry name" value="CNMP_BINDING_3"/>
    <property type="match status" value="1"/>
</dbReference>
<dbReference type="EMBL" id="NOWF01000010">
    <property type="protein sequence ID" value="OYD06681.1"/>
    <property type="molecule type" value="Genomic_DNA"/>
</dbReference>
<dbReference type="GO" id="GO:0003700">
    <property type="term" value="F:DNA-binding transcription factor activity"/>
    <property type="evidence" value="ECO:0007669"/>
    <property type="project" value="TreeGrafter"/>
</dbReference>
<dbReference type="InterPro" id="IPR050397">
    <property type="entry name" value="Env_Response_Regulators"/>
</dbReference>
<dbReference type="GO" id="GO:0003677">
    <property type="term" value="F:DNA binding"/>
    <property type="evidence" value="ECO:0007669"/>
    <property type="project" value="UniProtKB-KW"/>
</dbReference>
<dbReference type="InterPro" id="IPR000595">
    <property type="entry name" value="cNMP-bd_dom"/>
</dbReference>
<sequence>MNQVEKALQRVPLFSELTEQEIAHLSSITIQRRFRKHSFVFLEGQERKAVYFIQSGVIKVFKVDEEGHAQVISFLHKGDMFPHVGFFDQAPYPGTAEVIKNTELLAIQIEDFDRLLEDHPKIAKKVMKIMGRQLVRLQKRLQEIISGNVQQRVVYSLLRLSEEFGVEKKSGTSISLPMTNAEFGSMIGASRESINRTLNQLRKANLLEFNRDEVLVYDMKALQTFIRSM</sequence>
<evidence type="ECO:0000313" key="8">
    <source>
        <dbReference type="Proteomes" id="UP000215459"/>
    </source>
</evidence>
<keyword evidence="4" id="KW-0804">Transcription</keyword>
<evidence type="ECO:0000256" key="4">
    <source>
        <dbReference type="ARBA" id="ARBA00023163"/>
    </source>
</evidence>
<dbReference type="Pfam" id="PF13545">
    <property type="entry name" value="HTH_Crp_2"/>
    <property type="match status" value="1"/>
</dbReference>
<dbReference type="GO" id="GO:0005829">
    <property type="term" value="C:cytosol"/>
    <property type="evidence" value="ECO:0007669"/>
    <property type="project" value="TreeGrafter"/>
</dbReference>
<evidence type="ECO:0000256" key="3">
    <source>
        <dbReference type="ARBA" id="ARBA00023159"/>
    </source>
</evidence>
<proteinExistence type="predicted"/>
<dbReference type="PANTHER" id="PTHR24567:SF26">
    <property type="entry name" value="REGULATORY PROTEIN YEIL"/>
    <property type="match status" value="1"/>
</dbReference>
<keyword evidence="3" id="KW-0010">Activator</keyword>
<gene>
    <name evidence="7" type="ORF">CHM34_15375</name>
</gene>
<name>A0A235B360_9BACL</name>
<accession>A0A235B360</accession>
<dbReference type="CDD" id="cd00038">
    <property type="entry name" value="CAP_ED"/>
    <property type="match status" value="1"/>
</dbReference>
<organism evidence="7 8">
    <name type="scientific">Paludifilum halophilum</name>
    <dbReference type="NCBI Taxonomy" id="1642702"/>
    <lineage>
        <taxon>Bacteria</taxon>
        <taxon>Bacillati</taxon>
        <taxon>Bacillota</taxon>
        <taxon>Bacilli</taxon>
        <taxon>Bacillales</taxon>
        <taxon>Thermoactinomycetaceae</taxon>
        <taxon>Paludifilum</taxon>
    </lineage>
</organism>
<evidence type="ECO:0000259" key="6">
    <source>
        <dbReference type="PROSITE" id="PS51063"/>
    </source>
</evidence>
<evidence type="ECO:0000256" key="2">
    <source>
        <dbReference type="ARBA" id="ARBA00023125"/>
    </source>
</evidence>
<dbReference type="SUPFAM" id="SSF51206">
    <property type="entry name" value="cAMP-binding domain-like"/>
    <property type="match status" value="1"/>
</dbReference>
<feature type="domain" description="HTH crp-type" evidence="6">
    <location>
        <begin position="147"/>
        <end position="220"/>
    </location>
</feature>
<comment type="caution">
    <text evidence="7">The sequence shown here is derived from an EMBL/GenBank/DDBJ whole genome shotgun (WGS) entry which is preliminary data.</text>
</comment>
<dbReference type="InterPro" id="IPR014710">
    <property type="entry name" value="RmlC-like_jellyroll"/>
</dbReference>
<protein>
    <submittedName>
        <fullName evidence="7">Crp/Fnr family transcriptional regulator</fullName>
    </submittedName>
</protein>
<dbReference type="SUPFAM" id="SSF46785">
    <property type="entry name" value="Winged helix' DNA-binding domain"/>
    <property type="match status" value="1"/>
</dbReference>
<dbReference type="PANTHER" id="PTHR24567">
    <property type="entry name" value="CRP FAMILY TRANSCRIPTIONAL REGULATORY PROTEIN"/>
    <property type="match status" value="1"/>
</dbReference>
<keyword evidence="1" id="KW-0805">Transcription regulation</keyword>
<dbReference type="SMART" id="SM00419">
    <property type="entry name" value="HTH_CRP"/>
    <property type="match status" value="1"/>
</dbReference>
<dbReference type="Proteomes" id="UP000215459">
    <property type="component" value="Unassembled WGS sequence"/>
</dbReference>
<dbReference type="Gene3D" id="1.10.10.10">
    <property type="entry name" value="Winged helix-like DNA-binding domain superfamily/Winged helix DNA-binding domain"/>
    <property type="match status" value="1"/>
</dbReference>
<dbReference type="AlphaFoldDB" id="A0A235B360"/>
<dbReference type="Gene3D" id="2.60.120.10">
    <property type="entry name" value="Jelly Rolls"/>
    <property type="match status" value="1"/>
</dbReference>
<dbReference type="SMART" id="SM00100">
    <property type="entry name" value="cNMP"/>
    <property type="match status" value="1"/>
</dbReference>
<dbReference type="InterPro" id="IPR036388">
    <property type="entry name" value="WH-like_DNA-bd_sf"/>
</dbReference>
<dbReference type="PROSITE" id="PS51063">
    <property type="entry name" value="HTH_CRP_2"/>
    <property type="match status" value="1"/>
</dbReference>
<evidence type="ECO:0000313" key="7">
    <source>
        <dbReference type="EMBL" id="OYD06681.1"/>
    </source>
</evidence>
<reference evidence="7 8" key="1">
    <citation type="submission" date="2017-07" db="EMBL/GenBank/DDBJ databases">
        <title>The genome sequence of Paludifilum halophilum highlights mechanisms for microbial adaptation to high salt environemnts.</title>
        <authorList>
            <person name="Belbahri L."/>
        </authorList>
    </citation>
    <scope>NUCLEOTIDE SEQUENCE [LARGE SCALE GENOMIC DNA]</scope>
    <source>
        <strain evidence="7 8">DSM 102817</strain>
    </source>
</reference>
<keyword evidence="2" id="KW-0238">DNA-binding</keyword>
<feature type="domain" description="Cyclic nucleotide-binding" evidence="5">
    <location>
        <begin position="13"/>
        <end position="133"/>
    </location>
</feature>
<evidence type="ECO:0000256" key="1">
    <source>
        <dbReference type="ARBA" id="ARBA00023015"/>
    </source>
</evidence>
<dbReference type="InterPro" id="IPR018490">
    <property type="entry name" value="cNMP-bd_dom_sf"/>
</dbReference>
<dbReference type="PRINTS" id="PR00034">
    <property type="entry name" value="HTHCRP"/>
</dbReference>